<feature type="domain" description="FAD dependent oxidoreductase" evidence="8">
    <location>
        <begin position="2"/>
        <end position="398"/>
    </location>
</feature>
<dbReference type="GO" id="GO:0008718">
    <property type="term" value="F:D-amino-acid dehydrogenase activity"/>
    <property type="evidence" value="ECO:0007669"/>
    <property type="project" value="UniProtKB-UniRule"/>
</dbReference>
<evidence type="ECO:0000256" key="6">
    <source>
        <dbReference type="ARBA" id="ARBA00047884"/>
    </source>
</evidence>
<keyword evidence="4 7" id="KW-0274">FAD</keyword>
<evidence type="ECO:0000313" key="9">
    <source>
        <dbReference type="EMBL" id="PGH56325.1"/>
    </source>
</evidence>
<evidence type="ECO:0000259" key="8">
    <source>
        <dbReference type="Pfam" id="PF01266"/>
    </source>
</evidence>
<comment type="cofactor">
    <cofactor evidence="1 7">
        <name>FAD</name>
        <dbReference type="ChEBI" id="CHEBI:57692"/>
    </cofactor>
</comment>
<name>A0A2B8BEJ7_9PROT</name>
<dbReference type="AlphaFoldDB" id="A0A2B8BEJ7"/>
<dbReference type="GO" id="GO:0005886">
    <property type="term" value="C:plasma membrane"/>
    <property type="evidence" value="ECO:0007669"/>
    <property type="project" value="TreeGrafter"/>
</dbReference>
<evidence type="ECO:0000256" key="4">
    <source>
        <dbReference type="ARBA" id="ARBA00022827"/>
    </source>
</evidence>
<keyword evidence="10" id="KW-1185">Reference proteome</keyword>
<evidence type="ECO:0000256" key="5">
    <source>
        <dbReference type="ARBA" id="ARBA00023002"/>
    </source>
</evidence>
<organism evidence="9 10">
    <name type="scientific">Azospirillum palustre</name>
    <dbReference type="NCBI Taxonomy" id="2044885"/>
    <lineage>
        <taxon>Bacteria</taxon>
        <taxon>Pseudomonadati</taxon>
        <taxon>Pseudomonadota</taxon>
        <taxon>Alphaproteobacteria</taxon>
        <taxon>Rhodospirillales</taxon>
        <taxon>Azospirillaceae</taxon>
        <taxon>Azospirillum</taxon>
    </lineage>
</organism>
<dbReference type="GO" id="GO:0005737">
    <property type="term" value="C:cytoplasm"/>
    <property type="evidence" value="ECO:0007669"/>
    <property type="project" value="TreeGrafter"/>
</dbReference>
<dbReference type="Proteomes" id="UP000225379">
    <property type="component" value="Unassembled WGS sequence"/>
</dbReference>
<dbReference type="SUPFAM" id="SSF51905">
    <property type="entry name" value="FAD/NAD(P)-binding domain"/>
    <property type="match status" value="1"/>
</dbReference>
<protein>
    <recommendedName>
        <fullName evidence="7">D-amino acid dehydrogenase</fullName>
        <ecNumber evidence="7">1.4.99.-</ecNumber>
    </recommendedName>
</protein>
<dbReference type="EMBL" id="PDKW01000041">
    <property type="protein sequence ID" value="PGH56325.1"/>
    <property type="molecule type" value="Genomic_DNA"/>
</dbReference>
<evidence type="ECO:0000313" key="10">
    <source>
        <dbReference type="Proteomes" id="UP000225379"/>
    </source>
</evidence>
<dbReference type="RefSeq" id="WP_098737346.1">
    <property type="nucleotide sequence ID" value="NZ_PDKW01000041.1"/>
</dbReference>
<dbReference type="SUPFAM" id="SSF54373">
    <property type="entry name" value="FAD-linked reductases, C-terminal domain"/>
    <property type="match status" value="1"/>
</dbReference>
<dbReference type="OrthoDB" id="9805337at2"/>
<gene>
    <name evidence="7" type="primary">dadA</name>
    <name evidence="9" type="ORF">CRT60_15375</name>
</gene>
<comment type="similarity">
    <text evidence="2 7">Belongs to the DadA oxidoreductase family.</text>
</comment>
<evidence type="ECO:0000256" key="3">
    <source>
        <dbReference type="ARBA" id="ARBA00022630"/>
    </source>
</evidence>
<dbReference type="InterPro" id="IPR036188">
    <property type="entry name" value="FAD/NAD-bd_sf"/>
</dbReference>
<dbReference type="NCBIfam" id="NF001933">
    <property type="entry name" value="PRK00711.1"/>
    <property type="match status" value="1"/>
</dbReference>
<feature type="binding site" evidence="7">
    <location>
        <begin position="3"/>
        <end position="17"/>
    </location>
    <ligand>
        <name>FAD</name>
        <dbReference type="ChEBI" id="CHEBI:57692"/>
    </ligand>
</feature>
<dbReference type="InterPro" id="IPR023080">
    <property type="entry name" value="DadA"/>
</dbReference>
<dbReference type="Gene3D" id="3.30.9.10">
    <property type="entry name" value="D-Amino Acid Oxidase, subunit A, domain 2"/>
    <property type="match status" value="1"/>
</dbReference>
<evidence type="ECO:0000256" key="2">
    <source>
        <dbReference type="ARBA" id="ARBA00009410"/>
    </source>
</evidence>
<dbReference type="Pfam" id="PF01266">
    <property type="entry name" value="DAO"/>
    <property type="match status" value="1"/>
</dbReference>
<comment type="caution">
    <text evidence="9">The sequence shown here is derived from an EMBL/GenBank/DDBJ whole genome shotgun (WGS) entry which is preliminary data.</text>
</comment>
<keyword evidence="5 7" id="KW-0560">Oxidoreductase</keyword>
<dbReference type="EC" id="1.4.99.-" evidence="7"/>
<dbReference type="HAMAP" id="MF_01202">
    <property type="entry name" value="DadA"/>
    <property type="match status" value="1"/>
</dbReference>
<dbReference type="GO" id="GO:0055130">
    <property type="term" value="P:D-alanine catabolic process"/>
    <property type="evidence" value="ECO:0007669"/>
    <property type="project" value="TreeGrafter"/>
</dbReference>
<sequence length="415" mass="44650">MKVIVMGSGVVGVTTAYCLLKDGHEVTVVERHDGAADETSFANAGLVAPGHAYTWASPKAPKILLKSLWRNDQALRFRLRLDPALWAWSLKFLGNCRSDRVAVNTARKVRLSLYSQDMLHRVVEDTGVAFDGAKGGLLYLYRSPAAFDAGVAKMRILTDNGLPLEVVDRDRAAAIDPALSATKDRIVGGIYAPSDESGDARLFTRNLADWCAERGVRFLYGTTIRGVETAAGEVTGLVTDKGTLTADAYVLAMGCQSAALAKPLGLSLPIYPIKGYSVTVPVAGRNNTPRIGGVDEENLVAYAPMGDRLRITATADFAGYDKRHSPADFHAMLAAARDLFPDAADYSRPSYWAGLRPMTPEGTPIFGRGRQRNLFLNTGHGHMGWTMSCGSARITADLIAGRTPAIPLDGMQAVH</sequence>
<comment type="function">
    <text evidence="7">Oxidative deamination of D-amino acids.</text>
</comment>
<proteinExistence type="inferred from homology"/>
<dbReference type="Gene3D" id="3.50.50.60">
    <property type="entry name" value="FAD/NAD(P)-binding domain"/>
    <property type="match status" value="2"/>
</dbReference>
<dbReference type="InterPro" id="IPR006076">
    <property type="entry name" value="FAD-dep_OxRdtase"/>
</dbReference>
<dbReference type="PANTHER" id="PTHR13847">
    <property type="entry name" value="SARCOSINE DEHYDROGENASE-RELATED"/>
    <property type="match status" value="1"/>
</dbReference>
<keyword evidence="3 7" id="KW-0285">Flavoprotein</keyword>
<accession>A0A2B8BEJ7</accession>
<evidence type="ECO:0000256" key="7">
    <source>
        <dbReference type="HAMAP-Rule" id="MF_01202"/>
    </source>
</evidence>
<comment type="catalytic activity">
    <reaction evidence="6 7">
        <text>a D-alpha-amino acid + A + H2O = a 2-oxocarboxylate + AH2 + NH4(+)</text>
        <dbReference type="Rhea" id="RHEA:18125"/>
        <dbReference type="ChEBI" id="CHEBI:13193"/>
        <dbReference type="ChEBI" id="CHEBI:15377"/>
        <dbReference type="ChEBI" id="CHEBI:17499"/>
        <dbReference type="ChEBI" id="CHEBI:28938"/>
        <dbReference type="ChEBI" id="CHEBI:35179"/>
        <dbReference type="ChEBI" id="CHEBI:59871"/>
    </reaction>
</comment>
<dbReference type="PANTHER" id="PTHR13847:SF280">
    <property type="entry name" value="D-AMINO ACID DEHYDROGENASE"/>
    <property type="match status" value="1"/>
</dbReference>
<evidence type="ECO:0000256" key="1">
    <source>
        <dbReference type="ARBA" id="ARBA00001974"/>
    </source>
</evidence>
<reference evidence="10" key="1">
    <citation type="submission" date="2017-10" db="EMBL/GenBank/DDBJ databases">
        <authorList>
            <person name="Kravchenko I.K."/>
            <person name="Grouzdev D.S."/>
        </authorList>
    </citation>
    <scope>NUCLEOTIDE SEQUENCE [LARGE SCALE GENOMIC DNA]</scope>
    <source>
        <strain evidence="10">B2</strain>
    </source>
</reference>